<gene>
    <name evidence="2" type="ORF">BU607_08265</name>
</gene>
<name>A0ABX5ICY1_9STAP</name>
<organism evidence="2 3">
    <name type="scientific">Staphylococcus auricularis</name>
    <dbReference type="NCBI Taxonomy" id="29379"/>
    <lineage>
        <taxon>Bacteria</taxon>
        <taxon>Bacillati</taxon>
        <taxon>Bacillota</taxon>
        <taxon>Bacilli</taxon>
        <taxon>Bacillales</taxon>
        <taxon>Staphylococcaceae</taxon>
        <taxon>Staphylococcus</taxon>
    </lineage>
</organism>
<feature type="transmembrane region" description="Helical" evidence="1">
    <location>
        <begin position="56"/>
        <end position="79"/>
    </location>
</feature>
<reference evidence="2 3" key="1">
    <citation type="journal article" date="2016" name="Front. Microbiol.">
        <title>Comprehensive Phylogenetic Analysis of Bovine Non-aureus Staphylococci Species Based on Whole-Genome Sequencing.</title>
        <authorList>
            <person name="Naushad S."/>
            <person name="Barkema H.W."/>
            <person name="Luby C."/>
            <person name="Condas L.A."/>
            <person name="Nobrega D.B."/>
            <person name="Carson D.A."/>
            <person name="De Buck J."/>
        </authorList>
    </citation>
    <scope>NUCLEOTIDE SEQUENCE [LARGE SCALE GENOMIC DNA]</scope>
    <source>
        <strain evidence="2 3">SNUC 993</strain>
    </source>
</reference>
<comment type="caution">
    <text evidence="2">The sequence shown here is derived from an EMBL/GenBank/DDBJ whole genome shotgun (WGS) entry which is preliminary data.</text>
</comment>
<feature type="non-terminal residue" evidence="2">
    <location>
        <position position="93"/>
    </location>
</feature>
<keyword evidence="1" id="KW-0472">Membrane</keyword>
<evidence type="ECO:0000256" key="1">
    <source>
        <dbReference type="SAM" id="Phobius"/>
    </source>
</evidence>
<protein>
    <submittedName>
        <fullName evidence="2">Uncharacterized protein</fullName>
    </submittedName>
</protein>
<dbReference type="EMBL" id="PZDI01000042">
    <property type="protein sequence ID" value="PTH16625.1"/>
    <property type="molecule type" value="Genomic_DNA"/>
</dbReference>
<accession>A0ABX5ICY1</accession>
<keyword evidence="1" id="KW-1133">Transmembrane helix</keyword>
<sequence length="93" mass="10686">MSMMINETKIRRVDGIDSPSYYSLICKEYKDKNLKFIYNDGEVNGMSFLKKHAEILYSYIIGLASLLIGIIILVNIPLIHKLNGKEKVTLYID</sequence>
<proteinExistence type="predicted"/>
<dbReference type="Proteomes" id="UP000242694">
    <property type="component" value="Unassembled WGS sequence"/>
</dbReference>
<evidence type="ECO:0000313" key="3">
    <source>
        <dbReference type="Proteomes" id="UP000242694"/>
    </source>
</evidence>
<keyword evidence="1" id="KW-0812">Transmembrane</keyword>
<keyword evidence="3" id="KW-1185">Reference proteome</keyword>
<evidence type="ECO:0000313" key="2">
    <source>
        <dbReference type="EMBL" id="PTH16625.1"/>
    </source>
</evidence>